<feature type="region of interest" description="Disordered" evidence="1">
    <location>
        <begin position="74"/>
        <end position="96"/>
    </location>
</feature>
<feature type="domain" description="EF-hand" evidence="3">
    <location>
        <begin position="42"/>
        <end position="77"/>
    </location>
</feature>
<feature type="compositionally biased region" description="Basic and acidic residues" evidence="1">
    <location>
        <begin position="74"/>
        <end position="84"/>
    </location>
</feature>
<dbReference type="PROSITE" id="PS00018">
    <property type="entry name" value="EF_HAND_1"/>
    <property type="match status" value="1"/>
</dbReference>
<dbReference type="InterPro" id="IPR011992">
    <property type="entry name" value="EF-hand-dom_pair"/>
</dbReference>
<dbReference type="SUPFAM" id="SSF47473">
    <property type="entry name" value="EF-hand"/>
    <property type="match status" value="1"/>
</dbReference>
<dbReference type="RefSeq" id="WP_310034254.1">
    <property type="nucleotide sequence ID" value="NZ_JAVDRL010000012.1"/>
</dbReference>
<feature type="chain" id="PRO_5047179091" evidence="2">
    <location>
        <begin position="24"/>
        <end position="142"/>
    </location>
</feature>
<evidence type="ECO:0000313" key="5">
    <source>
        <dbReference type="Proteomes" id="UP001262754"/>
    </source>
</evidence>
<dbReference type="EMBL" id="JAVDRL010000012">
    <property type="protein sequence ID" value="MDR6533377.1"/>
    <property type="molecule type" value="Genomic_DNA"/>
</dbReference>
<name>A0ABU1N531_9CAUL</name>
<sequence>MPRLSPTALAALSFIAAASLAHAQGPRGGQDANGDGVVSAQEFEDAAKARFQRLDANHDGVIDAQELAAIQQRMEARRAEHPEAGKGGGGSAALSAMDADHDGKITEAEALAAAKARFAALDTDKNGELSQAELPARRGPPN</sequence>
<dbReference type="InterPro" id="IPR002048">
    <property type="entry name" value="EF_hand_dom"/>
</dbReference>
<accession>A0ABU1N531</accession>
<evidence type="ECO:0000313" key="4">
    <source>
        <dbReference type="EMBL" id="MDR6533377.1"/>
    </source>
</evidence>
<organism evidence="4 5">
    <name type="scientific">Caulobacter rhizosphaerae</name>
    <dbReference type="NCBI Taxonomy" id="2010972"/>
    <lineage>
        <taxon>Bacteria</taxon>
        <taxon>Pseudomonadati</taxon>
        <taxon>Pseudomonadota</taxon>
        <taxon>Alphaproteobacteria</taxon>
        <taxon>Caulobacterales</taxon>
        <taxon>Caulobacteraceae</taxon>
        <taxon>Caulobacter</taxon>
    </lineage>
</organism>
<dbReference type="Proteomes" id="UP001262754">
    <property type="component" value="Unassembled WGS sequence"/>
</dbReference>
<reference evidence="4 5" key="1">
    <citation type="submission" date="2023-07" db="EMBL/GenBank/DDBJ databases">
        <title>Sorghum-associated microbial communities from plants grown in Nebraska, USA.</title>
        <authorList>
            <person name="Schachtman D."/>
        </authorList>
    </citation>
    <scope>NUCLEOTIDE SEQUENCE [LARGE SCALE GENOMIC DNA]</scope>
    <source>
        <strain evidence="4 5">DS2154</strain>
    </source>
</reference>
<proteinExistence type="predicted"/>
<dbReference type="Gene3D" id="1.10.238.10">
    <property type="entry name" value="EF-hand"/>
    <property type="match status" value="2"/>
</dbReference>
<feature type="region of interest" description="Disordered" evidence="1">
    <location>
        <begin position="120"/>
        <end position="142"/>
    </location>
</feature>
<keyword evidence="2" id="KW-0732">Signal</keyword>
<feature type="signal peptide" evidence="2">
    <location>
        <begin position="1"/>
        <end position="23"/>
    </location>
</feature>
<evidence type="ECO:0000256" key="2">
    <source>
        <dbReference type="SAM" id="SignalP"/>
    </source>
</evidence>
<dbReference type="PROSITE" id="PS50222">
    <property type="entry name" value="EF_HAND_2"/>
    <property type="match status" value="1"/>
</dbReference>
<dbReference type="InterPro" id="IPR018247">
    <property type="entry name" value="EF_Hand_1_Ca_BS"/>
</dbReference>
<evidence type="ECO:0000259" key="3">
    <source>
        <dbReference type="PROSITE" id="PS50222"/>
    </source>
</evidence>
<protein>
    <submittedName>
        <fullName evidence="4">Ca2+-binding EF-hand superfamily protein</fullName>
    </submittedName>
</protein>
<comment type="caution">
    <text evidence="4">The sequence shown here is derived from an EMBL/GenBank/DDBJ whole genome shotgun (WGS) entry which is preliminary data.</text>
</comment>
<evidence type="ECO:0000256" key="1">
    <source>
        <dbReference type="SAM" id="MobiDB-lite"/>
    </source>
</evidence>
<dbReference type="Pfam" id="PF13202">
    <property type="entry name" value="EF-hand_5"/>
    <property type="match status" value="4"/>
</dbReference>
<gene>
    <name evidence="4" type="ORF">J2800_004139</name>
</gene>
<keyword evidence="5" id="KW-1185">Reference proteome</keyword>